<accession>A0A7W9UXH4</accession>
<sequence>MAALAAAAAGLTVLVAPLADAAPTEAKCRTSVRGSVGTATCFNPDADTGCIQLHIECRRWWDPDIDGRAVEVGPAQVSTFPDRCWKDMQRVWVTHG</sequence>
<proteinExistence type="predicted"/>
<evidence type="ECO:0008006" key="4">
    <source>
        <dbReference type="Google" id="ProtNLM"/>
    </source>
</evidence>
<dbReference type="EMBL" id="JACHJL010000001">
    <property type="protein sequence ID" value="MBB5933719.1"/>
    <property type="molecule type" value="Genomic_DNA"/>
</dbReference>
<evidence type="ECO:0000256" key="1">
    <source>
        <dbReference type="SAM" id="SignalP"/>
    </source>
</evidence>
<feature type="signal peptide" evidence="1">
    <location>
        <begin position="1"/>
        <end position="21"/>
    </location>
</feature>
<name>A0A7W9UXH4_9ACTN</name>
<protein>
    <recommendedName>
        <fullName evidence="4">Secreted protein</fullName>
    </recommendedName>
</protein>
<dbReference type="Proteomes" id="UP000588098">
    <property type="component" value="Unassembled WGS sequence"/>
</dbReference>
<dbReference type="AlphaFoldDB" id="A0A7W9UXH4"/>
<feature type="chain" id="PRO_5031556718" description="Secreted protein" evidence="1">
    <location>
        <begin position="22"/>
        <end position="96"/>
    </location>
</feature>
<evidence type="ECO:0000313" key="2">
    <source>
        <dbReference type="EMBL" id="MBB5933719.1"/>
    </source>
</evidence>
<organism evidence="2 3">
    <name type="scientific">Streptomyces zagrosensis</name>
    <dbReference type="NCBI Taxonomy" id="1042984"/>
    <lineage>
        <taxon>Bacteria</taxon>
        <taxon>Bacillati</taxon>
        <taxon>Actinomycetota</taxon>
        <taxon>Actinomycetes</taxon>
        <taxon>Kitasatosporales</taxon>
        <taxon>Streptomycetaceae</taxon>
        <taxon>Streptomyces</taxon>
    </lineage>
</organism>
<gene>
    <name evidence="2" type="ORF">FHS42_000737</name>
</gene>
<keyword evidence="3" id="KW-1185">Reference proteome</keyword>
<keyword evidence="1" id="KW-0732">Signal</keyword>
<reference evidence="2 3" key="1">
    <citation type="submission" date="2020-08" db="EMBL/GenBank/DDBJ databases">
        <title>Genomic Encyclopedia of Type Strains, Phase III (KMG-III): the genomes of soil and plant-associated and newly described type strains.</title>
        <authorList>
            <person name="Whitman W."/>
        </authorList>
    </citation>
    <scope>NUCLEOTIDE SEQUENCE [LARGE SCALE GENOMIC DNA]</scope>
    <source>
        <strain evidence="2 3">CECT 8305</strain>
    </source>
</reference>
<dbReference type="RefSeq" id="WP_184568967.1">
    <property type="nucleotide sequence ID" value="NZ_JACHJL010000001.1"/>
</dbReference>
<comment type="caution">
    <text evidence="2">The sequence shown here is derived from an EMBL/GenBank/DDBJ whole genome shotgun (WGS) entry which is preliminary data.</text>
</comment>
<evidence type="ECO:0000313" key="3">
    <source>
        <dbReference type="Proteomes" id="UP000588098"/>
    </source>
</evidence>